<dbReference type="VEuPathDB" id="VectorBase:GAUT004412"/>
<dbReference type="AlphaFoldDB" id="A0A1A9UGU1"/>
<proteinExistence type="predicted"/>
<protein>
    <submittedName>
        <fullName evidence="1">Uncharacterized protein</fullName>
    </submittedName>
</protein>
<reference evidence="1" key="1">
    <citation type="submission" date="2020-05" db="UniProtKB">
        <authorList>
            <consortium name="EnsemblMetazoa"/>
        </authorList>
    </citation>
    <scope>IDENTIFICATION</scope>
    <source>
        <strain evidence="1">TTRI</strain>
    </source>
</reference>
<evidence type="ECO:0000313" key="2">
    <source>
        <dbReference type="Proteomes" id="UP000078200"/>
    </source>
</evidence>
<keyword evidence="2" id="KW-1185">Reference proteome</keyword>
<sequence length="161" mass="18731">MEHGWMDEHLYMRKNFNLSDNRLWTLQTQSQTNMFPFILLSLELQKFNHGDSLFVNSTKKVSSSNSYSNSNSDSNSNKSFDLNLMNLCWLVTMVVVIVRSKKQSSMQQICDHKQQQRAEERSYNRTHNTKATFALKFPDAIEICHPSFYSPPPTVKTSKQV</sequence>
<name>A0A1A9UGU1_GLOAU</name>
<dbReference type="EnsemblMetazoa" id="GAUT004412-RA">
    <property type="protein sequence ID" value="GAUT004412-PA"/>
    <property type="gene ID" value="GAUT004412"/>
</dbReference>
<organism evidence="1 2">
    <name type="scientific">Glossina austeni</name>
    <name type="common">Savannah tsetse fly</name>
    <dbReference type="NCBI Taxonomy" id="7395"/>
    <lineage>
        <taxon>Eukaryota</taxon>
        <taxon>Metazoa</taxon>
        <taxon>Ecdysozoa</taxon>
        <taxon>Arthropoda</taxon>
        <taxon>Hexapoda</taxon>
        <taxon>Insecta</taxon>
        <taxon>Pterygota</taxon>
        <taxon>Neoptera</taxon>
        <taxon>Endopterygota</taxon>
        <taxon>Diptera</taxon>
        <taxon>Brachycera</taxon>
        <taxon>Muscomorpha</taxon>
        <taxon>Hippoboscoidea</taxon>
        <taxon>Glossinidae</taxon>
        <taxon>Glossina</taxon>
    </lineage>
</organism>
<evidence type="ECO:0000313" key="1">
    <source>
        <dbReference type="EnsemblMetazoa" id="GAUT004412-PA"/>
    </source>
</evidence>
<accession>A0A1A9UGU1</accession>
<dbReference type="Proteomes" id="UP000078200">
    <property type="component" value="Unassembled WGS sequence"/>
</dbReference>